<dbReference type="InterPro" id="IPR011044">
    <property type="entry name" value="Quino_amine_DH_bsu"/>
</dbReference>
<dbReference type="OrthoDB" id="8593417at2"/>
<evidence type="ECO:0000313" key="3">
    <source>
        <dbReference type="Proteomes" id="UP000183760"/>
    </source>
</evidence>
<sequence length="640" mass="69886">MSALPPSLSPWAESLSLFPEPLSLHVGAYVARLAAAVGGMRSRSNREGGEPEGYDGLSRRGSFDRLLVSEWLWALEAPEELVRRAAFGELSYLKPSFRQPQGARRTVVLLDAGPDQLGNPRIAHLALLIVMARRAEAAGAAFTWGVLQAPPPKQRPYSEVTPSLVLSWLGARDIAPPSEEQLAAWREALALEATPEDAWLVGDARLARLPSARGLSRVEVGEVMEPGERKLQVDVRPASREARSVVLELPPADDCVRLLRDPFQARVAKPVVRLSEDRPTSFHFSAEGRRLVTFHADGSVSAMAIPASPTATLPKPRRIKVKPNQTVLAAGWRPNGGLLTLMEREDRYVLHGTLSQPRISRGVGSAEIIGGWSSGYAPTFPSATPGPGRLFSWRDRGRQEMVLLLTRTGGLFLVYRVEAEQRIEMVALDYPVTAMAEVGNKLVYIRGGAKVPVSSRLERLRREKWQTGDDGKPVFVLAPQEDAPPPPPRTSLHVMGTWDAEDVVLNVKQGEACFGWASDVPVVQGMGLLAARHASNVWRMFLADHQVDITVPDGARVVGVGGCHVAEHQVGLFVLGADQRTLLWLTEKRETVLRKASEVVTHAEVSHSAPLLAWLTRSGELVVMDLTMGRVLYRATTGGM</sequence>
<dbReference type="SUPFAM" id="SSF50969">
    <property type="entry name" value="YVTN repeat-like/Quinoprotein amine dehydrogenase"/>
    <property type="match status" value="1"/>
</dbReference>
<evidence type="ECO:0000313" key="2">
    <source>
        <dbReference type="EMBL" id="SEU37788.1"/>
    </source>
</evidence>
<reference evidence="2 3" key="1">
    <citation type="submission" date="2016-10" db="EMBL/GenBank/DDBJ databases">
        <authorList>
            <person name="Varghese N."/>
            <person name="Submissions S."/>
        </authorList>
    </citation>
    <scope>NUCLEOTIDE SEQUENCE [LARGE SCALE GENOMIC DNA]</scope>
    <source>
        <strain evidence="2 3">DSM 16525</strain>
    </source>
</reference>
<dbReference type="Proteomes" id="UP000321514">
    <property type="component" value="Unassembled WGS sequence"/>
</dbReference>
<keyword evidence="3" id="KW-1185">Reference proteome</keyword>
<proteinExistence type="predicted"/>
<evidence type="ECO:0000313" key="4">
    <source>
        <dbReference type="Proteomes" id="UP000321514"/>
    </source>
</evidence>
<name>A0A511TAT7_MYXFU</name>
<reference evidence="1 4" key="2">
    <citation type="submission" date="2019-07" db="EMBL/GenBank/DDBJ databases">
        <title>Whole genome shotgun sequence of Myxococcus fulvus NBRC 100333.</title>
        <authorList>
            <person name="Hosoyama A."/>
            <person name="Uohara A."/>
            <person name="Ohji S."/>
            <person name="Ichikawa N."/>
        </authorList>
    </citation>
    <scope>NUCLEOTIDE SEQUENCE [LARGE SCALE GENOMIC DNA]</scope>
    <source>
        <strain evidence="1 4">NBRC 100333</strain>
    </source>
</reference>
<comment type="caution">
    <text evidence="1">The sequence shown here is derived from an EMBL/GenBank/DDBJ whole genome shotgun (WGS) entry which is preliminary data.</text>
</comment>
<gene>
    <name evidence="1" type="ORF">MFU01_57500</name>
    <name evidence="2" type="ORF">SAMN05443572_112238</name>
</gene>
<protein>
    <recommendedName>
        <fullName evidence="5">Lipoprotein LpqB beta-propeller domain-containing protein</fullName>
    </recommendedName>
</protein>
<dbReference type="RefSeq" id="WP_074958246.1">
    <property type="nucleotide sequence ID" value="NZ_BJXR01000040.1"/>
</dbReference>
<evidence type="ECO:0008006" key="5">
    <source>
        <dbReference type="Google" id="ProtNLM"/>
    </source>
</evidence>
<accession>A0A511TAT7</accession>
<evidence type="ECO:0000313" key="1">
    <source>
        <dbReference type="EMBL" id="GEN10713.1"/>
    </source>
</evidence>
<dbReference type="Proteomes" id="UP000183760">
    <property type="component" value="Unassembled WGS sequence"/>
</dbReference>
<dbReference type="EMBL" id="FOIB01000012">
    <property type="protein sequence ID" value="SEU37788.1"/>
    <property type="molecule type" value="Genomic_DNA"/>
</dbReference>
<dbReference type="EMBL" id="BJXR01000040">
    <property type="protein sequence ID" value="GEN10713.1"/>
    <property type="molecule type" value="Genomic_DNA"/>
</dbReference>
<organism evidence="1 4">
    <name type="scientific">Myxococcus fulvus</name>
    <dbReference type="NCBI Taxonomy" id="33"/>
    <lineage>
        <taxon>Bacteria</taxon>
        <taxon>Pseudomonadati</taxon>
        <taxon>Myxococcota</taxon>
        <taxon>Myxococcia</taxon>
        <taxon>Myxococcales</taxon>
        <taxon>Cystobacterineae</taxon>
        <taxon>Myxococcaceae</taxon>
        <taxon>Myxococcus</taxon>
    </lineage>
</organism>
<dbReference type="AlphaFoldDB" id="A0A511TAT7"/>